<evidence type="ECO:0000313" key="4">
    <source>
        <dbReference type="Proteomes" id="UP000184440"/>
    </source>
</evidence>
<keyword evidence="4" id="KW-1185">Reference proteome</keyword>
<accession>A0A1M7RH64</accession>
<proteinExistence type="predicted"/>
<sequence>MVFACHSKTVSPGAPSSSGRVALPAAAITTAGWAALVVLGPMAGIALTVWVAENRSGAPGGDALRLAADGWLLAHGVRLQTTTGPIGLVPLVLSALVVRQLYRAGRNSALATGAASWLAVVRVAIAVGIAYGFLGTVAALFGATSAVRADPASAGIVTGLVAALGAGWGAARTAGLGAVVAFRLPDVVRRGLTAGAVAAAAVLTAGVIAAGAQIVVTQKEFRELFASLGAGVVGGTAIVALCVLYAPTAAVWATAYLIGPGFAVGTGTAVDASTVQLAPLPSFPLLAAVPTGPASAMMSLALAAPLIAGLLAGAVTARPGGGEPDAQPELPRWRIALGGALIAGPVAGVLVGFAAAAARGPLGSGRLALLGPSPWHVGIVLAVEVAVAALVGATVARTMASWAAWSAGRRWTPEGEPTRSWTDRLPPGLRRLGNALLAGPAPAPRPERVAAPRTPPDAEPGAAATEPPRRANER</sequence>
<feature type="transmembrane region" description="Helical" evidence="2">
    <location>
        <begin position="82"/>
        <end position="102"/>
    </location>
</feature>
<reference evidence="3 4" key="1">
    <citation type="submission" date="2016-11" db="EMBL/GenBank/DDBJ databases">
        <authorList>
            <person name="Jaros S."/>
            <person name="Januszkiewicz K."/>
            <person name="Wedrychowicz H."/>
        </authorList>
    </citation>
    <scope>NUCLEOTIDE SEQUENCE [LARGE SCALE GENOMIC DNA]</scope>
    <source>
        <strain evidence="3 4">DSM 46144</strain>
    </source>
</reference>
<dbReference type="STRING" id="134849.SAMN05443668_11282"/>
<feature type="compositionally biased region" description="Low complexity" evidence="1">
    <location>
        <begin position="424"/>
        <end position="440"/>
    </location>
</feature>
<dbReference type="InterPro" id="IPR045931">
    <property type="entry name" value="DUF6350"/>
</dbReference>
<name>A0A1M7RH64_9ACTN</name>
<feature type="region of interest" description="Disordered" evidence="1">
    <location>
        <begin position="406"/>
        <end position="474"/>
    </location>
</feature>
<feature type="transmembrane region" description="Helical" evidence="2">
    <location>
        <begin position="375"/>
        <end position="396"/>
    </location>
</feature>
<feature type="transmembrane region" description="Helical" evidence="2">
    <location>
        <begin position="253"/>
        <end position="274"/>
    </location>
</feature>
<keyword evidence="2" id="KW-0812">Transmembrane</keyword>
<feature type="transmembrane region" description="Helical" evidence="2">
    <location>
        <begin position="21"/>
        <end position="52"/>
    </location>
</feature>
<feature type="transmembrane region" description="Helical" evidence="2">
    <location>
        <begin position="224"/>
        <end position="246"/>
    </location>
</feature>
<feature type="transmembrane region" description="Helical" evidence="2">
    <location>
        <begin position="294"/>
        <end position="315"/>
    </location>
</feature>
<evidence type="ECO:0000256" key="2">
    <source>
        <dbReference type="SAM" id="Phobius"/>
    </source>
</evidence>
<feature type="transmembrane region" description="Helical" evidence="2">
    <location>
        <begin position="114"/>
        <end position="140"/>
    </location>
</feature>
<protein>
    <recommendedName>
        <fullName evidence="5">Integral membrane protein</fullName>
    </recommendedName>
</protein>
<feature type="transmembrane region" description="Helical" evidence="2">
    <location>
        <begin position="192"/>
        <end position="212"/>
    </location>
</feature>
<dbReference type="EMBL" id="FRCS01000012">
    <property type="protein sequence ID" value="SHN45501.1"/>
    <property type="molecule type" value="Genomic_DNA"/>
</dbReference>
<dbReference type="Pfam" id="PF19877">
    <property type="entry name" value="DUF6350"/>
    <property type="match status" value="1"/>
</dbReference>
<keyword evidence="2" id="KW-0472">Membrane</keyword>
<feature type="transmembrane region" description="Helical" evidence="2">
    <location>
        <begin position="152"/>
        <end position="171"/>
    </location>
</feature>
<evidence type="ECO:0008006" key="5">
    <source>
        <dbReference type="Google" id="ProtNLM"/>
    </source>
</evidence>
<gene>
    <name evidence="3" type="ORF">SAMN05443668_11282</name>
</gene>
<dbReference type="Proteomes" id="UP000184440">
    <property type="component" value="Unassembled WGS sequence"/>
</dbReference>
<dbReference type="AlphaFoldDB" id="A0A1M7RH64"/>
<evidence type="ECO:0000256" key="1">
    <source>
        <dbReference type="SAM" id="MobiDB-lite"/>
    </source>
</evidence>
<evidence type="ECO:0000313" key="3">
    <source>
        <dbReference type="EMBL" id="SHN45501.1"/>
    </source>
</evidence>
<organism evidence="3 4">
    <name type="scientific">Cryptosporangium aurantiacum</name>
    <dbReference type="NCBI Taxonomy" id="134849"/>
    <lineage>
        <taxon>Bacteria</taxon>
        <taxon>Bacillati</taxon>
        <taxon>Actinomycetota</taxon>
        <taxon>Actinomycetes</taxon>
        <taxon>Cryptosporangiales</taxon>
        <taxon>Cryptosporangiaceae</taxon>
        <taxon>Cryptosporangium</taxon>
    </lineage>
</organism>
<feature type="transmembrane region" description="Helical" evidence="2">
    <location>
        <begin position="335"/>
        <end position="355"/>
    </location>
</feature>
<keyword evidence="2" id="KW-1133">Transmembrane helix</keyword>